<evidence type="ECO:0000256" key="4">
    <source>
        <dbReference type="ARBA" id="ARBA00022692"/>
    </source>
</evidence>
<keyword evidence="5 7" id="KW-1133">Transmembrane helix</keyword>
<protein>
    <submittedName>
        <fullName evidence="9">Carbohydrate ABC transporter permease</fullName>
    </submittedName>
</protein>
<dbReference type="Pfam" id="PF00528">
    <property type="entry name" value="BPD_transp_1"/>
    <property type="match status" value="1"/>
</dbReference>
<sequence length="286" mass="31683">MTVEKKKTVKRVVGKAIVYFFLVLIAVILLFPYGFMLNRGLMSNERVLDAHMYYWTDGLHFINYVRAFSDGGYGMPLVNSLIVCLIVCVSTPLATLLASYAFARLEWIGKNTVFAVMMVTALLPSIVTQVPLYVLYNDMGLTNTLFPLFLPGLFFAGAMNVFLARQFLLGVPKELEESAKLDGANAFVRCFVICAPLCAPILIYLAVNAFIAAWGDYLTPSMYNNSTDAPFTLAYALYDMTSKETNSVHPEWIFAAATIMSVVPTVLFAVFQKYLIEGVQTAGLKG</sequence>
<dbReference type="EMBL" id="SDOZ01000002">
    <property type="protein sequence ID" value="RXZ62258.1"/>
    <property type="molecule type" value="Genomic_DNA"/>
</dbReference>
<feature type="transmembrane region" description="Helical" evidence="7">
    <location>
        <begin position="77"/>
        <end position="102"/>
    </location>
</feature>
<dbReference type="SUPFAM" id="SSF161098">
    <property type="entry name" value="MetI-like"/>
    <property type="match status" value="1"/>
</dbReference>
<keyword evidence="4 7" id="KW-0812">Transmembrane</keyword>
<evidence type="ECO:0000256" key="2">
    <source>
        <dbReference type="ARBA" id="ARBA00022448"/>
    </source>
</evidence>
<feature type="transmembrane region" description="Helical" evidence="7">
    <location>
        <begin position="114"/>
        <end position="136"/>
    </location>
</feature>
<keyword evidence="3" id="KW-1003">Cell membrane</keyword>
<dbReference type="GO" id="GO:0055085">
    <property type="term" value="P:transmembrane transport"/>
    <property type="evidence" value="ECO:0007669"/>
    <property type="project" value="InterPro"/>
</dbReference>
<evidence type="ECO:0000256" key="7">
    <source>
        <dbReference type="RuleBase" id="RU363032"/>
    </source>
</evidence>
<dbReference type="OrthoDB" id="9787837at2"/>
<feature type="transmembrane region" description="Helical" evidence="7">
    <location>
        <begin position="12"/>
        <end position="35"/>
    </location>
</feature>
<reference evidence="9 10" key="1">
    <citation type="journal article" date="2019" name="Gut">
        <title>Antibiotics-induced monodominance of a novel gut bacterial order.</title>
        <authorList>
            <person name="Hildebrand F."/>
            <person name="Moitinho-Silva L."/>
            <person name="Blasche S."/>
            <person name="Jahn M.T."/>
            <person name="Gossmann T.I."/>
            <person name="Heuerta-Cepas J."/>
            <person name="Hercog R."/>
            <person name="Luetge M."/>
            <person name="Bahram M."/>
            <person name="Pryszlak A."/>
            <person name="Alves R.J."/>
            <person name="Waszak S.M."/>
            <person name="Zhu A."/>
            <person name="Ye L."/>
            <person name="Costea P.I."/>
            <person name="Aalvink S."/>
            <person name="Belzer C."/>
            <person name="Forslund S.K."/>
            <person name="Sunagawa S."/>
            <person name="Hentschel U."/>
            <person name="Merten C."/>
            <person name="Patil K.R."/>
            <person name="Benes V."/>
            <person name="Bork P."/>
        </authorList>
    </citation>
    <scope>NUCLEOTIDE SEQUENCE [LARGE SCALE GENOMIC DNA]</scope>
    <source>
        <strain evidence="9 10">HDS1380</strain>
    </source>
</reference>
<dbReference type="RefSeq" id="WP_129225791.1">
    <property type="nucleotide sequence ID" value="NZ_SDOZ01000002.1"/>
</dbReference>
<name>A0A4Q2KCE0_9FIRM</name>
<evidence type="ECO:0000256" key="6">
    <source>
        <dbReference type="ARBA" id="ARBA00023136"/>
    </source>
</evidence>
<feature type="transmembrane region" description="Helical" evidence="7">
    <location>
        <begin position="252"/>
        <end position="271"/>
    </location>
</feature>
<dbReference type="GO" id="GO:0005886">
    <property type="term" value="C:plasma membrane"/>
    <property type="evidence" value="ECO:0007669"/>
    <property type="project" value="UniProtKB-SubCell"/>
</dbReference>
<dbReference type="InterPro" id="IPR035906">
    <property type="entry name" value="MetI-like_sf"/>
</dbReference>
<feature type="transmembrane region" description="Helical" evidence="7">
    <location>
        <begin position="148"/>
        <end position="169"/>
    </location>
</feature>
<comment type="caution">
    <text evidence="9">The sequence shown here is derived from an EMBL/GenBank/DDBJ whole genome shotgun (WGS) entry which is preliminary data.</text>
</comment>
<keyword evidence="6 7" id="KW-0472">Membrane</keyword>
<evidence type="ECO:0000259" key="8">
    <source>
        <dbReference type="PROSITE" id="PS50928"/>
    </source>
</evidence>
<dbReference type="InterPro" id="IPR000515">
    <property type="entry name" value="MetI-like"/>
</dbReference>
<evidence type="ECO:0000313" key="10">
    <source>
        <dbReference type="Proteomes" id="UP000291269"/>
    </source>
</evidence>
<dbReference type="PROSITE" id="PS50928">
    <property type="entry name" value="ABC_TM1"/>
    <property type="match status" value="1"/>
</dbReference>
<evidence type="ECO:0000313" key="9">
    <source>
        <dbReference type="EMBL" id="RXZ62258.1"/>
    </source>
</evidence>
<dbReference type="Gene3D" id="1.10.3720.10">
    <property type="entry name" value="MetI-like"/>
    <property type="match status" value="1"/>
</dbReference>
<organism evidence="9 10">
    <name type="scientific">Candidatus Borkfalkia ceftriaxoniphila</name>
    <dbReference type="NCBI Taxonomy" id="2508949"/>
    <lineage>
        <taxon>Bacteria</taxon>
        <taxon>Bacillati</taxon>
        <taxon>Bacillota</taxon>
        <taxon>Clostridia</taxon>
        <taxon>Christensenellales</taxon>
        <taxon>Christensenellaceae</taxon>
        <taxon>Candidatus Borkfalkia</taxon>
    </lineage>
</organism>
<dbReference type="AlphaFoldDB" id="A0A4Q2KCE0"/>
<gene>
    <name evidence="9" type="ORF">ESZ91_07650</name>
</gene>
<comment type="subcellular location">
    <subcellularLocation>
        <location evidence="1 7">Cell membrane</location>
        <topology evidence="1 7">Multi-pass membrane protein</topology>
    </subcellularLocation>
</comment>
<comment type="similarity">
    <text evidence="7">Belongs to the binding-protein-dependent transport system permease family.</text>
</comment>
<accession>A0A4Q2KCE0</accession>
<keyword evidence="10" id="KW-1185">Reference proteome</keyword>
<feature type="transmembrane region" description="Helical" evidence="7">
    <location>
        <begin position="190"/>
        <end position="214"/>
    </location>
</feature>
<evidence type="ECO:0000256" key="5">
    <source>
        <dbReference type="ARBA" id="ARBA00022989"/>
    </source>
</evidence>
<dbReference type="CDD" id="cd06261">
    <property type="entry name" value="TM_PBP2"/>
    <property type="match status" value="1"/>
</dbReference>
<dbReference type="PANTHER" id="PTHR43744:SF8">
    <property type="entry name" value="SN-GLYCEROL-3-PHOSPHATE TRANSPORT SYSTEM PERMEASE PROTEIN UGPE"/>
    <property type="match status" value="1"/>
</dbReference>
<feature type="domain" description="ABC transmembrane type-1" evidence="8">
    <location>
        <begin position="77"/>
        <end position="272"/>
    </location>
</feature>
<dbReference type="Proteomes" id="UP000291269">
    <property type="component" value="Unassembled WGS sequence"/>
</dbReference>
<proteinExistence type="inferred from homology"/>
<evidence type="ECO:0000256" key="3">
    <source>
        <dbReference type="ARBA" id="ARBA00022475"/>
    </source>
</evidence>
<dbReference type="PANTHER" id="PTHR43744">
    <property type="entry name" value="ABC TRANSPORTER PERMEASE PROTEIN MG189-RELATED-RELATED"/>
    <property type="match status" value="1"/>
</dbReference>
<keyword evidence="2 7" id="KW-0813">Transport</keyword>
<evidence type="ECO:0000256" key="1">
    <source>
        <dbReference type="ARBA" id="ARBA00004651"/>
    </source>
</evidence>